<dbReference type="OrthoDB" id="4425826at2759"/>
<protein>
    <recommendedName>
        <fullName evidence="4">Fungal-type protein kinase domain-containing protein</fullName>
    </recommendedName>
</protein>
<evidence type="ECO:0000313" key="2">
    <source>
        <dbReference type="EMBL" id="PYH92691.1"/>
    </source>
</evidence>
<sequence>MLFGHSLVLSFLKLLYQKWEEIHVSQTIPGSSLSLLEERLSIIYTTKEEPKRSNRCQNSHYIQQHRQKKAQDIYLSIFDIDPHIFIPFILIVTPRACLLFNISEFQSKHTKQGTLFSCNEALHIFLSIARKHGLERNLLYRRFLGTIFYLTLLLTDTDGNKHYLLRLSNLAAVHSTFSDTIFNTIKHSPVQIQAKAKVKDSLLETTESVWTKVSYKSHKDSVICIEVDSRIVSILSACALDISQKYSSGTSLDSGRLGTISSEIGEEVHLEIFAMTNID</sequence>
<keyword evidence="1" id="KW-0732">Signal</keyword>
<name>A0A319D688_9EURO</name>
<dbReference type="AlphaFoldDB" id="A0A319D688"/>
<gene>
    <name evidence="2" type="ORF">BO71DRAFT_420611</name>
</gene>
<evidence type="ECO:0008006" key="4">
    <source>
        <dbReference type="Google" id="ProtNLM"/>
    </source>
</evidence>
<dbReference type="Proteomes" id="UP000247810">
    <property type="component" value="Unassembled WGS sequence"/>
</dbReference>
<evidence type="ECO:0000256" key="1">
    <source>
        <dbReference type="SAM" id="SignalP"/>
    </source>
</evidence>
<dbReference type="EMBL" id="KZ825910">
    <property type="protein sequence ID" value="PYH92691.1"/>
    <property type="molecule type" value="Genomic_DNA"/>
</dbReference>
<proteinExistence type="predicted"/>
<reference evidence="2 3" key="1">
    <citation type="submission" date="2018-02" db="EMBL/GenBank/DDBJ databases">
        <title>The genomes of Aspergillus section Nigri reveals drivers in fungal speciation.</title>
        <authorList>
            <consortium name="DOE Joint Genome Institute"/>
            <person name="Vesth T.C."/>
            <person name="Nybo J."/>
            <person name="Theobald S."/>
            <person name="Brandl J."/>
            <person name="Frisvad J.C."/>
            <person name="Nielsen K.F."/>
            <person name="Lyhne E.K."/>
            <person name="Kogle M.E."/>
            <person name="Kuo A."/>
            <person name="Riley R."/>
            <person name="Clum A."/>
            <person name="Nolan M."/>
            <person name="Lipzen A."/>
            <person name="Salamov A."/>
            <person name="Henrissat B."/>
            <person name="Wiebenga A."/>
            <person name="De vries R.P."/>
            <person name="Grigoriev I.V."/>
            <person name="Mortensen U.H."/>
            <person name="Andersen M.R."/>
            <person name="Baker S.E."/>
        </authorList>
    </citation>
    <scope>NUCLEOTIDE SEQUENCE [LARGE SCALE GENOMIC DNA]</scope>
    <source>
        <strain evidence="2 3">CBS 707.79</strain>
    </source>
</reference>
<organism evidence="2 3">
    <name type="scientific">Aspergillus ellipticus CBS 707.79</name>
    <dbReference type="NCBI Taxonomy" id="1448320"/>
    <lineage>
        <taxon>Eukaryota</taxon>
        <taxon>Fungi</taxon>
        <taxon>Dikarya</taxon>
        <taxon>Ascomycota</taxon>
        <taxon>Pezizomycotina</taxon>
        <taxon>Eurotiomycetes</taxon>
        <taxon>Eurotiomycetidae</taxon>
        <taxon>Eurotiales</taxon>
        <taxon>Aspergillaceae</taxon>
        <taxon>Aspergillus</taxon>
        <taxon>Aspergillus subgen. Circumdati</taxon>
    </lineage>
</organism>
<accession>A0A319D688</accession>
<evidence type="ECO:0000313" key="3">
    <source>
        <dbReference type="Proteomes" id="UP000247810"/>
    </source>
</evidence>
<dbReference type="VEuPathDB" id="FungiDB:BO71DRAFT_420611"/>
<feature type="chain" id="PRO_5016253022" description="Fungal-type protein kinase domain-containing protein" evidence="1">
    <location>
        <begin position="18"/>
        <end position="279"/>
    </location>
</feature>
<keyword evidence="3" id="KW-1185">Reference proteome</keyword>
<feature type="signal peptide" evidence="1">
    <location>
        <begin position="1"/>
        <end position="17"/>
    </location>
</feature>